<feature type="transmembrane region" description="Helical" evidence="14">
    <location>
        <begin position="256"/>
        <end position="273"/>
    </location>
</feature>
<keyword evidence="16" id="KW-1185">Reference proteome</keyword>
<keyword evidence="7" id="KW-0808">Transferase</keyword>
<feature type="transmembrane region" description="Helical" evidence="14">
    <location>
        <begin position="294"/>
        <end position="316"/>
    </location>
</feature>
<comment type="catalytic activity">
    <reaction evidence="13">
        <text>an alpha-D-Glc-(1-&gt;3)-alpha-D-Glc-(1-&gt;3)-alpha-D-Man-(1-&gt;2)-alpha-D-Man-(1-&gt;2)-alpha-D-Man-(1-&gt;3)-[alpha-D-Man-(1-&gt;2)-alpha-D-Man-(1-&gt;3)-[alpha-D-Man-(1-&gt;2)-alpha-D-Man-(1-&gt;6)]-alpha-D-Man-(1-&gt;6)]-beta-D-Man-(1-&gt;4)-beta-D-GlcNAc-(1-&gt;4)-alpha-D-GlcNAc-diphospho-di-trans,poly-cis-dolichol + a di-trans,poly-cis-dolichyl beta-D-glucosyl phosphate = a alpha-D-Glc-(1-&gt;2)-alpha-D-Glc-(1-&gt;3)-alpha-D-Glc-(1-&gt;3)-alpha-D-Man-(1-&gt;2)-alpha-D-Man-(1-&gt;2)-alpha-D-Man-(1-&gt;3)-[alpha-D-Man-(1-&gt;2)-alpha-D-Man-(1-&gt;3)-[alpha-D-Man-(1-&gt;2)-alpha-D-Man-(1-&gt;6)]-alpha-D-Man-(1-&gt;6)]-beta-D-Man-(1-&gt;4)-beta-D-GlcNAc-(1-&gt;4)-alpha-D-GlcNAc-diphospho-di-trans,poly-cis-dolichol + a di-trans,poly-cis-dolichyl phosphate + H(+)</text>
        <dbReference type="Rhea" id="RHEA:29543"/>
        <dbReference type="Rhea" id="RHEA-COMP:19498"/>
        <dbReference type="Rhea" id="RHEA-COMP:19502"/>
        <dbReference type="Rhea" id="RHEA-COMP:19512"/>
        <dbReference type="Rhea" id="RHEA-COMP:19522"/>
        <dbReference type="ChEBI" id="CHEBI:15378"/>
        <dbReference type="ChEBI" id="CHEBI:57525"/>
        <dbReference type="ChEBI" id="CHEBI:57683"/>
        <dbReference type="ChEBI" id="CHEBI:132522"/>
        <dbReference type="ChEBI" id="CHEBI:132523"/>
        <dbReference type="EC" id="2.4.1.256"/>
    </reaction>
    <physiologicalReaction direction="left-to-right" evidence="13">
        <dbReference type="Rhea" id="RHEA:29544"/>
    </physiologicalReaction>
</comment>
<feature type="transmembrane region" description="Helical" evidence="14">
    <location>
        <begin position="369"/>
        <end position="390"/>
    </location>
</feature>
<feature type="transmembrane region" description="Helical" evidence="14">
    <location>
        <begin position="336"/>
        <end position="357"/>
    </location>
</feature>
<organism evidence="15 16">
    <name type="scientific">[Candida] anglica</name>
    <dbReference type="NCBI Taxonomy" id="148631"/>
    <lineage>
        <taxon>Eukaryota</taxon>
        <taxon>Fungi</taxon>
        <taxon>Dikarya</taxon>
        <taxon>Ascomycota</taxon>
        <taxon>Saccharomycotina</taxon>
        <taxon>Pichiomycetes</taxon>
        <taxon>Debaryomycetaceae</taxon>
        <taxon>Kurtzmaniella</taxon>
    </lineage>
</organism>
<feature type="transmembrane region" description="Helical" evidence="14">
    <location>
        <begin position="217"/>
        <end position="236"/>
    </location>
</feature>
<evidence type="ECO:0000256" key="8">
    <source>
        <dbReference type="ARBA" id="ARBA00022692"/>
    </source>
</evidence>
<dbReference type="EMBL" id="OZ004254">
    <property type="protein sequence ID" value="CAK7897506.1"/>
    <property type="molecule type" value="Genomic_DNA"/>
</dbReference>
<evidence type="ECO:0000313" key="16">
    <source>
        <dbReference type="Proteomes" id="UP001497600"/>
    </source>
</evidence>
<evidence type="ECO:0000256" key="5">
    <source>
        <dbReference type="ARBA" id="ARBA00018512"/>
    </source>
</evidence>
<evidence type="ECO:0000313" key="15">
    <source>
        <dbReference type="EMBL" id="CAK7897506.1"/>
    </source>
</evidence>
<keyword evidence="6 14" id="KW-0328">Glycosyltransferase</keyword>
<evidence type="ECO:0000256" key="10">
    <source>
        <dbReference type="ARBA" id="ARBA00022989"/>
    </source>
</evidence>
<name>A0ABP0EAV2_9ASCO</name>
<keyword evidence="11 14" id="KW-0472">Membrane</keyword>
<evidence type="ECO:0000256" key="4">
    <source>
        <dbReference type="ARBA" id="ARBA00011967"/>
    </source>
</evidence>
<evidence type="ECO:0000256" key="7">
    <source>
        <dbReference type="ARBA" id="ARBA00022679"/>
    </source>
</evidence>
<feature type="transmembrane region" description="Helical" evidence="14">
    <location>
        <begin position="129"/>
        <end position="152"/>
    </location>
</feature>
<keyword evidence="9" id="KW-0256">Endoplasmic reticulum</keyword>
<dbReference type="Pfam" id="PF04922">
    <property type="entry name" value="DIE2_ALG10"/>
    <property type="match status" value="1"/>
</dbReference>
<evidence type="ECO:0000256" key="6">
    <source>
        <dbReference type="ARBA" id="ARBA00022676"/>
    </source>
</evidence>
<dbReference type="PIRSF" id="PIRSF028810">
    <property type="entry name" value="Alpha1_2_glucosyltferase_Alg10"/>
    <property type="match status" value="1"/>
</dbReference>
<feature type="transmembrane region" description="Helical" evidence="14">
    <location>
        <begin position="425"/>
        <end position="442"/>
    </location>
</feature>
<comment type="function">
    <text evidence="12">Dol-P-Glc:Glc(2)Man(9)GlcNAc(2)-PP-Dol alpha-1,2-glucosyltransferase that operates in the biosynthetic pathway of dolichol-linked oligosaccharides, the glycan precursors employed in protein asparagine (N)-glycosylation. The assembly of dolichol-linked oligosaccharides begins on the cytosolic side of the endoplasmic reticulum membrane and finishes in its lumen. The sequential addition of sugars to dolichol pyrophosphate produces dolichol-linked oligosaccharides containing fourteen sugars, including two GlcNAcs, nine mannoses and three glucoses. Once assembled, the oligosaccharide is transferred from the lipid to nascent proteins by oligosaccharyltransferases. In the lumen of the endoplasmic reticulum, adds the third and last glucose residue from dolichyl phosphate glucose (Dol-P-Glc) onto the lipid-linked oligosaccharide intermediate Glc(2)Man(9)GlcNAc(2)-PP-Dol to produce Glc(3)Man(9)GlcNAc(2)-PP-Dol.</text>
</comment>
<dbReference type="EC" id="2.4.1.256" evidence="4 14"/>
<evidence type="ECO:0000256" key="1">
    <source>
        <dbReference type="ARBA" id="ARBA00004477"/>
    </source>
</evidence>
<dbReference type="PANTHER" id="PTHR12989:SF10">
    <property type="entry name" value="DOL-P-GLC:GLC(2)MAN(9)GLCNAC(2)-PP-DOL ALPHA-1,2-GLUCOSYLTRANSFERASE-RELATED"/>
    <property type="match status" value="1"/>
</dbReference>
<evidence type="ECO:0000256" key="3">
    <source>
        <dbReference type="ARBA" id="ARBA00010600"/>
    </source>
</evidence>
<reference evidence="15 16" key="1">
    <citation type="submission" date="2024-01" db="EMBL/GenBank/DDBJ databases">
        <authorList>
            <consortium name="Genoscope - CEA"/>
            <person name="William W."/>
        </authorList>
    </citation>
    <scope>NUCLEOTIDE SEQUENCE [LARGE SCALE GENOMIC DNA]</scope>
    <source>
        <strain evidence="15 16">29B2s-10</strain>
    </source>
</reference>
<sequence length="457" mass="52698">MLKLSLYGVFVVFCAIAFQYVSKKVPEPFIDEIFHLTQCQKYCAYKFNEWDNKITTPPGLYILGLAYTRAIQLVTLDNIHSLFEACTNDILRSVNLVGGLVVLPLSLQVLDTDNFWTVNIMALPLLVSYYFLFYTDVWATILVVIALVLVVQKPLGLITSVYTSAIVAFTSLWFRQTNILWVAFILAILIDKRCKRRANDSFISEVITFISQTFKDWLLVVPFILVILSFAAFVVYNGGITLGDKENHTLNLHVVQVFYCMVFIVGFTWPVWLSTKTIKDYLKFTLGGAIPLSFTLISFYSIKYIIANFTVVHPFLLADNRHYTFYIWRKILNQKYSWVAMVPIYHFCTWTVISSLIRGPSMGKSSLKLSPITIIAFVIVVIATIIPSPLFEPRYYILPLVIFRMFIGPVQCNTFTTRTRHVTEFIWSMLINVLTITVFLSYEFKWPTENSVQRIIW</sequence>
<evidence type="ECO:0000256" key="14">
    <source>
        <dbReference type="PIRNR" id="PIRNR028810"/>
    </source>
</evidence>
<comment type="similarity">
    <text evidence="3 14">Belongs to the ALG10 glucosyltransferase family.</text>
</comment>
<evidence type="ECO:0000256" key="11">
    <source>
        <dbReference type="ARBA" id="ARBA00023136"/>
    </source>
</evidence>
<dbReference type="Proteomes" id="UP001497600">
    <property type="component" value="Chromosome B"/>
</dbReference>
<evidence type="ECO:0000256" key="9">
    <source>
        <dbReference type="ARBA" id="ARBA00022824"/>
    </source>
</evidence>
<keyword evidence="10 14" id="KW-1133">Transmembrane helix</keyword>
<comment type="pathway">
    <text evidence="2">Protein modification; protein glycosylation.</text>
</comment>
<comment type="subcellular location">
    <subcellularLocation>
        <location evidence="1">Endoplasmic reticulum membrane</location>
        <topology evidence="1">Multi-pass membrane protein</topology>
    </subcellularLocation>
</comment>
<evidence type="ECO:0000256" key="13">
    <source>
        <dbReference type="ARBA" id="ARBA00048064"/>
    </source>
</evidence>
<evidence type="ECO:0000256" key="12">
    <source>
        <dbReference type="ARBA" id="ARBA00044727"/>
    </source>
</evidence>
<keyword evidence="8 14" id="KW-0812">Transmembrane</keyword>
<comment type="caution">
    <text evidence="14">Lacks conserved residue(s) required for the propagation of feature annotation.</text>
</comment>
<protein>
    <recommendedName>
        <fullName evidence="5 14">Dol-P-Glc:Glc(2)Man(9)GlcNAc(2)-PP-Dol alpha-1,2-glucosyltransferase</fullName>
        <ecNumber evidence="4 14">2.4.1.256</ecNumber>
    </recommendedName>
</protein>
<dbReference type="PANTHER" id="PTHR12989">
    <property type="entry name" value="ALPHA-1,2-GLUCOSYLTRANSFERASE ALG10"/>
    <property type="match status" value="1"/>
</dbReference>
<dbReference type="InterPro" id="IPR016900">
    <property type="entry name" value="Alg10"/>
</dbReference>
<feature type="transmembrane region" description="Helical" evidence="14">
    <location>
        <begin position="172"/>
        <end position="190"/>
    </location>
</feature>
<evidence type="ECO:0000256" key="2">
    <source>
        <dbReference type="ARBA" id="ARBA00004922"/>
    </source>
</evidence>
<accession>A0ABP0EAV2</accession>
<feature type="transmembrane region" description="Helical" evidence="14">
    <location>
        <begin position="6"/>
        <end position="22"/>
    </location>
</feature>
<gene>
    <name evidence="15" type="primary">DIE2</name>
    <name evidence="15" type="ORF">CAAN4_B10110</name>
</gene>
<proteinExistence type="inferred from homology"/>